<dbReference type="AlphaFoldDB" id="A0A849VGE8"/>
<sequence>MKINISVTNQYGYDIAVYPYNNGALPTKEAGVVVSKLEGRGELSVDSGESGVIEVPGMGSLVVMFLGKQKLESYHEKGSEQQDDFDQCEQMALIRYKTTELYWRFPTSDESPSLEISINDLGTVCCNKTSVGSLRQVSIPELFIPPVFSADPFADQSEEESQPN</sequence>
<comment type="caution">
    <text evidence="1">The sequence shown here is derived from an EMBL/GenBank/DDBJ whole genome shotgun (WGS) entry which is preliminary data.</text>
</comment>
<protein>
    <submittedName>
        <fullName evidence="1">Uncharacterized protein</fullName>
    </submittedName>
</protein>
<organism evidence="1 2">
    <name type="scientific">Pseudoalteromonas caenipelagi</name>
    <dbReference type="NCBI Taxonomy" id="2726988"/>
    <lineage>
        <taxon>Bacteria</taxon>
        <taxon>Pseudomonadati</taxon>
        <taxon>Pseudomonadota</taxon>
        <taxon>Gammaproteobacteria</taxon>
        <taxon>Alteromonadales</taxon>
        <taxon>Pseudoalteromonadaceae</taxon>
        <taxon>Pseudoalteromonas</taxon>
    </lineage>
</organism>
<evidence type="ECO:0000313" key="1">
    <source>
        <dbReference type="EMBL" id="NOU52356.1"/>
    </source>
</evidence>
<name>A0A849VGE8_9GAMM</name>
<dbReference type="EMBL" id="JABBPG010000009">
    <property type="protein sequence ID" value="NOU52356.1"/>
    <property type="molecule type" value="Genomic_DNA"/>
</dbReference>
<gene>
    <name evidence="1" type="ORF">HG263_17685</name>
</gene>
<dbReference type="RefSeq" id="WP_171627417.1">
    <property type="nucleotide sequence ID" value="NZ_JABBPG010000009.1"/>
</dbReference>
<dbReference type="Proteomes" id="UP000586305">
    <property type="component" value="Unassembled WGS sequence"/>
</dbReference>
<accession>A0A849VGE8</accession>
<reference evidence="1 2" key="1">
    <citation type="submission" date="2020-04" db="EMBL/GenBank/DDBJ databases">
        <title>Pseudoalteromonas caenipelagi sp. nov., isolated from a tidal flat.</title>
        <authorList>
            <person name="Park S."/>
            <person name="Yoon J.-H."/>
        </authorList>
    </citation>
    <scope>NUCLEOTIDE SEQUENCE [LARGE SCALE GENOMIC DNA]</scope>
    <source>
        <strain evidence="1 2">JBTF-M23</strain>
    </source>
</reference>
<keyword evidence="2" id="KW-1185">Reference proteome</keyword>
<proteinExistence type="predicted"/>
<evidence type="ECO:0000313" key="2">
    <source>
        <dbReference type="Proteomes" id="UP000586305"/>
    </source>
</evidence>